<feature type="region of interest" description="Disordered" evidence="3">
    <location>
        <begin position="724"/>
        <end position="743"/>
    </location>
</feature>
<feature type="region of interest" description="Disordered" evidence="3">
    <location>
        <begin position="283"/>
        <end position="305"/>
    </location>
</feature>
<evidence type="ECO:0000259" key="5">
    <source>
        <dbReference type="PROSITE" id="PS50206"/>
    </source>
</evidence>
<accession>A0A9P1MFH7</accession>
<evidence type="ECO:0000259" key="4">
    <source>
        <dbReference type="PROSITE" id="PS50071"/>
    </source>
</evidence>
<dbReference type="GO" id="GO:0003677">
    <property type="term" value="F:DNA binding"/>
    <property type="evidence" value="ECO:0007669"/>
    <property type="project" value="UniProtKB-UniRule"/>
</dbReference>
<dbReference type="OrthoDB" id="4760831at2759"/>
<dbReference type="InterPro" id="IPR001763">
    <property type="entry name" value="Rhodanese-like_dom"/>
</dbReference>
<keyword evidence="7" id="KW-1185">Reference proteome</keyword>
<evidence type="ECO:0000256" key="3">
    <source>
        <dbReference type="SAM" id="MobiDB-lite"/>
    </source>
</evidence>
<keyword evidence="1 2" id="KW-0238">DNA-binding</keyword>
<keyword evidence="1 2" id="KW-0539">Nucleus</keyword>
<dbReference type="SUPFAM" id="SSF46689">
    <property type="entry name" value="Homeodomain-like"/>
    <property type="match status" value="1"/>
</dbReference>
<dbReference type="PROSITE" id="PS50071">
    <property type="entry name" value="HOMEOBOX_2"/>
    <property type="match status" value="1"/>
</dbReference>
<dbReference type="Gene3D" id="1.10.10.60">
    <property type="entry name" value="Homeodomain-like"/>
    <property type="match status" value="1"/>
</dbReference>
<gene>
    <name evidence="6" type="ORF">PPNO1_LOCUS8362</name>
</gene>
<comment type="caution">
    <text evidence="6">The sequence shown here is derived from an EMBL/GenBank/DDBJ whole genome shotgun (WGS) entry which is preliminary data.</text>
</comment>
<dbReference type="AlphaFoldDB" id="A0A9P1MFH7"/>
<dbReference type="EMBL" id="CALLCH030000018">
    <property type="protein sequence ID" value="CAI4218788.1"/>
    <property type="molecule type" value="Genomic_DNA"/>
</dbReference>
<dbReference type="Gene3D" id="3.40.250.10">
    <property type="entry name" value="Rhodanese-like domain"/>
    <property type="match status" value="1"/>
</dbReference>
<comment type="subcellular location">
    <subcellularLocation>
        <location evidence="1 2">Nucleus</location>
    </subcellularLocation>
</comment>
<dbReference type="Proteomes" id="UP000838763">
    <property type="component" value="Unassembled WGS sequence"/>
</dbReference>
<dbReference type="Pfam" id="PF00581">
    <property type="entry name" value="Rhodanese"/>
    <property type="match status" value="1"/>
</dbReference>
<dbReference type="PROSITE" id="PS50206">
    <property type="entry name" value="RHODANESE_3"/>
    <property type="match status" value="1"/>
</dbReference>
<feature type="compositionally biased region" description="Low complexity" evidence="3">
    <location>
        <begin position="292"/>
        <end position="305"/>
    </location>
</feature>
<feature type="region of interest" description="Disordered" evidence="3">
    <location>
        <begin position="819"/>
        <end position="840"/>
    </location>
</feature>
<organism evidence="6 7">
    <name type="scientific">Parascedosporium putredinis</name>
    <dbReference type="NCBI Taxonomy" id="1442378"/>
    <lineage>
        <taxon>Eukaryota</taxon>
        <taxon>Fungi</taxon>
        <taxon>Dikarya</taxon>
        <taxon>Ascomycota</taxon>
        <taxon>Pezizomycotina</taxon>
        <taxon>Sordariomycetes</taxon>
        <taxon>Hypocreomycetidae</taxon>
        <taxon>Microascales</taxon>
        <taxon>Microascaceae</taxon>
        <taxon>Parascedosporium</taxon>
    </lineage>
</organism>
<feature type="domain" description="Homeobox" evidence="4">
    <location>
        <begin position="495"/>
        <end position="538"/>
    </location>
</feature>
<feature type="region of interest" description="Disordered" evidence="3">
    <location>
        <begin position="904"/>
        <end position="925"/>
    </location>
</feature>
<feature type="region of interest" description="Disordered" evidence="3">
    <location>
        <begin position="389"/>
        <end position="421"/>
    </location>
</feature>
<feature type="domain" description="Rhodanese" evidence="5">
    <location>
        <begin position="573"/>
        <end position="687"/>
    </location>
</feature>
<protein>
    <submittedName>
        <fullName evidence="6">Uncharacterized protein</fullName>
    </submittedName>
</protein>
<dbReference type="Pfam" id="PF00046">
    <property type="entry name" value="Homeodomain"/>
    <property type="match status" value="1"/>
</dbReference>
<reference evidence="6" key="1">
    <citation type="submission" date="2022-11" db="EMBL/GenBank/DDBJ databases">
        <authorList>
            <person name="Scott C."/>
            <person name="Bruce N."/>
        </authorList>
    </citation>
    <scope>NUCLEOTIDE SEQUENCE</scope>
</reference>
<dbReference type="InterPro" id="IPR009057">
    <property type="entry name" value="Homeodomain-like_sf"/>
</dbReference>
<evidence type="ECO:0000256" key="2">
    <source>
        <dbReference type="RuleBase" id="RU000682"/>
    </source>
</evidence>
<evidence type="ECO:0000313" key="7">
    <source>
        <dbReference type="Proteomes" id="UP000838763"/>
    </source>
</evidence>
<keyword evidence="1 2" id="KW-0371">Homeobox</keyword>
<feature type="compositionally biased region" description="Basic and acidic residues" evidence="3">
    <location>
        <begin position="916"/>
        <end position="925"/>
    </location>
</feature>
<feature type="DNA-binding region" description="Homeobox" evidence="1">
    <location>
        <begin position="497"/>
        <end position="539"/>
    </location>
</feature>
<dbReference type="InterPro" id="IPR036873">
    <property type="entry name" value="Rhodanese-like_dom_sf"/>
</dbReference>
<name>A0A9P1MFH7_9PEZI</name>
<feature type="region of interest" description="Disordered" evidence="3">
    <location>
        <begin position="433"/>
        <end position="460"/>
    </location>
</feature>
<evidence type="ECO:0000256" key="1">
    <source>
        <dbReference type="PROSITE-ProRule" id="PRU00108"/>
    </source>
</evidence>
<feature type="compositionally biased region" description="Polar residues" evidence="3">
    <location>
        <begin position="389"/>
        <end position="414"/>
    </location>
</feature>
<sequence>MTEAPYVTIRSRQTAGGGSSLPTSVCADYQAETSTVAVVEGSAKRAFPNRGRSSQRYKKVQALLLHWSTDDLFVLPELEDLEKCLREDYAFETDIFPMPADNAHLELMMRIGQLIKQHESTDTLFVVYYGGHARIDESRQSRWCATRNPDSPWLQWSAIQTLLERSISDILILLDCCAGAASATFSTGSSITETISASSWDAIAPDPGRYSFTNALIEVLQEWRIRTFSAAMLHAEVLARLKHPRPIMINGKYFEARSTPVHFMMTSDHKAPSIEISRTAACEPSSEEVVGTPETSTTSVSAASEPSENVPHVMISLALEDDQRLDLNAWESWLSNFPALAKYVKVQGVFKSHSTLLLVSMPVMIWDLLPENEATSFVAFIRSNNLAMPSTQPRTAPTAVSSTNDQAAPTNIRPQSEFFDDGTTITPPLDRALSENTSPHKMRNSRAAASAYGPRPTGDISRTLIYNQHRSARRTRFGDKVPEPPNFAVHIENRLEYYYQRDQHPSDADREFIASNLGIEATHVEAWYHYRRERDIVRQQLQALKLDDRRRDGPSGPRMILPGHLNDLLNVTLPGQVFLIDLRTPADFSRSHVHGAVNLRAPAAFLRNASLDMIEQAFDDDTSKRTFGNWHFSKCIVFYSRGVESASECWAAEALAPRFRTWNWDGEVYLLKGHYREFSTSFSKHIEGTRMTEEARQRVEMLQKRTTSQNDMADAEARYRQWQGERWEEDQTGGPGASPTLDNERRDVAERHEQDLEEEFEARFPELARRAREMYEPGDVMMRRYPEAQSTPVQDGLMSDYKAGMVEYLDRGLTKLRETGAAHPRGEAATGSSSGAMRAPGRSKLQDLQYYDPQHYERGAVGATPAATVIGVEAARKDSRASEEYVEISKGDAGGDATFVKAGASGELEGASSRRPAREKSRWWR</sequence>
<proteinExistence type="predicted"/>
<evidence type="ECO:0000313" key="6">
    <source>
        <dbReference type="EMBL" id="CAI4218788.1"/>
    </source>
</evidence>
<dbReference type="InterPro" id="IPR001356">
    <property type="entry name" value="HD"/>
</dbReference>
<dbReference type="SUPFAM" id="SSF52821">
    <property type="entry name" value="Rhodanese/Cell cycle control phosphatase"/>
    <property type="match status" value="1"/>
</dbReference>
<dbReference type="GO" id="GO:0005634">
    <property type="term" value="C:nucleus"/>
    <property type="evidence" value="ECO:0007669"/>
    <property type="project" value="UniProtKB-SubCell"/>
</dbReference>